<sequence length="484" mass="53705">MLRAIGLGVLDGLLLDDVGELLDVTDKVLRPEMVALREQGHRTSISTVFASVYAVQYPTESDALAAAYVCGAIDTGRHWGDRPDSESCFATRMWRANPSWGRLHVAALLSRPLRHDEDAANAVDLIRSGWHAGGYHLRLEVLEAARFAHHVLPPEEREAIADVLDTFDANYNIFLSSLLLEVLGLYGRIEPVATADDIEAEIGEIIADPDDPDRQRMAVSIVSRQYEDELVFGPYGEVVCGLSLDQRLTLYAMAVLAPGDFDGFGYPEAVHGLAEGTARADDLIGRAVAEAARRMRFDTFNRQDCVAGHLQGLRGWAKISDRLPQAPVAEEDEPAALLFVGVWRLVDELLFPLLRGRQLPTRLAQFIWDRLQTTCPGPATAALSDMRFALIPGYNNDNEFAPHDLLLSAYPEQICVLMQWALTHRDELREWPDPRIERYVVDTLGRVGNAATADMMRHYVDHPDLGQPAIAAIKAIESRCDVDH</sequence>
<name>A0A1W9YRZ4_MYCBA</name>
<evidence type="ECO:0000313" key="1">
    <source>
        <dbReference type="EMBL" id="ORA02816.1"/>
    </source>
</evidence>
<accession>A0A1W9YRZ4</accession>
<reference evidence="1 2" key="1">
    <citation type="submission" date="2017-02" db="EMBL/GenBank/DDBJ databases">
        <title>The new phylogeny of genus Mycobacterium.</title>
        <authorList>
            <person name="Tortoli E."/>
            <person name="Trovato A."/>
            <person name="Cirillo D.M."/>
        </authorList>
    </citation>
    <scope>NUCLEOTIDE SEQUENCE [LARGE SCALE GENOMIC DNA]</scope>
    <source>
        <strain evidence="1 2">DSM 45578</strain>
    </source>
</reference>
<comment type="caution">
    <text evidence="1">The sequence shown here is derived from an EMBL/GenBank/DDBJ whole genome shotgun (WGS) entry which is preliminary data.</text>
</comment>
<dbReference type="EMBL" id="MVHJ01000024">
    <property type="protein sequence ID" value="ORA02816.1"/>
    <property type="molecule type" value="Genomic_DNA"/>
</dbReference>
<dbReference type="Proteomes" id="UP000192366">
    <property type="component" value="Unassembled WGS sequence"/>
</dbReference>
<dbReference type="AlphaFoldDB" id="A0A1W9YRZ4"/>
<proteinExistence type="predicted"/>
<keyword evidence="2" id="KW-1185">Reference proteome</keyword>
<gene>
    <name evidence="1" type="ORF">BST17_21785</name>
</gene>
<organism evidence="1 2">
    <name type="scientific">Mycolicibacterium bacteremicum</name>
    <name type="common">Mycobacterium bacteremicum</name>
    <dbReference type="NCBI Taxonomy" id="564198"/>
    <lineage>
        <taxon>Bacteria</taxon>
        <taxon>Bacillati</taxon>
        <taxon>Actinomycetota</taxon>
        <taxon>Actinomycetes</taxon>
        <taxon>Mycobacteriales</taxon>
        <taxon>Mycobacteriaceae</taxon>
        <taxon>Mycolicibacterium</taxon>
    </lineage>
</organism>
<protein>
    <submittedName>
        <fullName evidence="1">Uncharacterized protein</fullName>
    </submittedName>
</protein>
<dbReference type="OrthoDB" id="4603958at2"/>
<evidence type="ECO:0000313" key="2">
    <source>
        <dbReference type="Proteomes" id="UP000192366"/>
    </source>
</evidence>